<comment type="caution">
    <text evidence="4">The sequence shown here is derived from an EMBL/GenBank/DDBJ whole genome shotgun (WGS) entry which is preliminary data.</text>
</comment>
<reference evidence="4 5" key="1">
    <citation type="submission" date="2019-07" db="EMBL/GenBank/DDBJ databases">
        <title>Genomes of Cafeteria roenbergensis.</title>
        <authorList>
            <person name="Fischer M.G."/>
            <person name="Hackl T."/>
            <person name="Roman M."/>
        </authorList>
    </citation>
    <scope>NUCLEOTIDE SEQUENCE [LARGE SCALE GENOMIC DNA]</scope>
    <source>
        <strain evidence="4 5">BVI</strain>
    </source>
</reference>
<accession>A0A5A8C630</accession>
<dbReference type="InterPro" id="IPR018247">
    <property type="entry name" value="EF_Hand_1_Ca_BS"/>
</dbReference>
<dbReference type="AlphaFoldDB" id="A0A5A8C630"/>
<evidence type="ECO:0000313" key="4">
    <source>
        <dbReference type="EMBL" id="KAA0148029.1"/>
    </source>
</evidence>
<dbReference type="InterPro" id="IPR011992">
    <property type="entry name" value="EF-hand-dom_pair"/>
</dbReference>
<name>A0A5A8C630_CAFRO</name>
<dbReference type="EMBL" id="VLTN01000058">
    <property type="protein sequence ID" value="KAA0148029.1"/>
    <property type="molecule type" value="Genomic_DNA"/>
</dbReference>
<dbReference type="SMART" id="SM00054">
    <property type="entry name" value="EFh"/>
    <property type="match status" value="3"/>
</dbReference>
<feature type="domain" description="EF-hand" evidence="3">
    <location>
        <begin position="183"/>
        <end position="218"/>
    </location>
</feature>
<protein>
    <recommendedName>
        <fullName evidence="3">EF-hand domain-containing protein</fullName>
    </recommendedName>
</protein>
<evidence type="ECO:0000313" key="5">
    <source>
        <dbReference type="Proteomes" id="UP000323011"/>
    </source>
</evidence>
<feature type="region of interest" description="Disordered" evidence="2">
    <location>
        <begin position="78"/>
        <end position="147"/>
    </location>
</feature>
<organism evidence="4 5">
    <name type="scientific">Cafeteria roenbergensis</name>
    <name type="common">Marine flagellate</name>
    <dbReference type="NCBI Taxonomy" id="33653"/>
    <lineage>
        <taxon>Eukaryota</taxon>
        <taxon>Sar</taxon>
        <taxon>Stramenopiles</taxon>
        <taxon>Bigyra</taxon>
        <taxon>Opalozoa</taxon>
        <taxon>Bicosoecida</taxon>
        <taxon>Cafeteriaceae</taxon>
        <taxon>Cafeteria</taxon>
    </lineage>
</organism>
<feature type="domain" description="EF-hand" evidence="3">
    <location>
        <begin position="316"/>
        <end position="343"/>
    </location>
</feature>
<dbReference type="GO" id="GO:0005509">
    <property type="term" value="F:calcium ion binding"/>
    <property type="evidence" value="ECO:0007669"/>
    <property type="project" value="InterPro"/>
</dbReference>
<dbReference type="InterPro" id="IPR002048">
    <property type="entry name" value="EF_hand_dom"/>
</dbReference>
<evidence type="ECO:0000256" key="2">
    <source>
        <dbReference type="SAM" id="MobiDB-lite"/>
    </source>
</evidence>
<keyword evidence="1" id="KW-0106">Calcium</keyword>
<proteinExistence type="predicted"/>
<dbReference type="PROSITE" id="PS00018">
    <property type="entry name" value="EF_HAND_1"/>
    <property type="match status" value="2"/>
</dbReference>
<dbReference type="Gene3D" id="1.10.238.10">
    <property type="entry name" value="EF-hand"/>
    <property type="match status" value="1"/>
</dbReference>
<evidence type="ECO:0000256" key="1">
    <source>
        <dbReference type="ARBA" id="ARBA00022837"/>
    </source>
</evidence>
<keyword evidence="5" id="KW-1185">Reference proteome</keyword>
<feature type="compositionally biased region" description="Acidic residues" evidence="2">
    <location>
        <begin position="96"/>
        <end position="122"/>
    </location>
</feature>
<sequence>MEEKKWRDSSTRLALRHELEVRRLRLAQLQAAASARRHQRTLNKAIDMFMSLHRLAKKRVLEAATLARTADGLTQARAALGRESEAKATSASEADDKSDEDDFREEDEAGGDEREDETEAEGAECANHSEPVEDRLPKQGPGVSASRARRSVSALVKSQFMNADAAPAFDHLDPDSLHLARRLTRLDSVRCFEAIDTNKDYYIGEEEFCDYFLSEAPDSLIKGWLVGMLQEVLESRLFGLTVKQLAARALRRRQHAVAGASLAVRVWREGEKTSRFVELCDSDRGGTVSLKELIDFFKSGPKYCTLATDGELQAGLFRQLDEDGDGELTGTEFSKAVGRLSLPEFHEWMDCYFAERPPEAARLLDEVVTISTSPAERGPGATAVETVSSSGAVVSCFVEMLSHAWEE</sequence>
<dbReference type="PROSITE" id="PS50222">
    <property type="entry name" value="EF_HAND_2"/>
    <property type="match status" value="2"/>
</dbReference>
<evidence type="ECO:0000259" key="3">
    <source>
        <dbReference type="PROSITE" id="PS50222"/>
    </source>
</evidence>
<dbReference type="Pfam" id="PF13202">
    <property type="entry name" value="EF-hand_5"/>
    <property type="match status" value="1"/>
</dbReference>
<dbReference type="Proteomes" id="UP000323011">
    <property type="component" value="Unassembled WGS sequence"/>
</dbReference>
<gene>
    <name evidence="4" type="ORF">FNF29_06973</name>
</gene>
<dbReference type="SUPFAM" id="SSF47473">
    <property type="entry name" value="EF-hand"/>
    <property type="match status" value="1"/>
</dbReference>